<evidence type="ECO:0000256" key="1">
    <source>
        <dbReference type="ARBA" id="ARBA00007664"/>
    </source>
</evidence>
<dbReference type="InterPro" id="IPR050430">
    <property type="entry name" value="Peptidase_S1"/>
</dbReference>
<dbReference type="PROSITE" id="PS00135">
    <property type="entry name" value="TRYPSIN_SER"/>
    <property type="match status" value="1"/>
</dbReference>
<evidence type="ECO:0000256" key="9">
    <source>
        <dbReference type="ARBA" id="ARBA00038868"/>
    </source>
</evidence>
<reference evidence="13" key="1">
    <citation type="submission" date="2015-06" db="EMBL/GenBank/DDBJ databases">
        <authorList>
            <person name="Hoefler B.C."/>
            <person name="Straight P.D."/>
        </authorList>
    </citation>
    <scope>NUCLEOTIDE SEQUENCE</scope>
</reference>
<keyword evidence="7" id="KW-1015">Disulfide bond</keyword>
<dbReference type="InterPro" id="IPR009003">
    <property type="entry name" value="Peptidase_S1_PA"/>
</dbReference>
<evidence type="ECO:0000256" key="3">
    <source>
        <dbReference type="ARBA" id="ARBA00022757"/>
    </source>
</evidence>
<keyword evidence="5 10" id="KW-0720">Serine protease</keyword>
<sequence length="305" mass="32556">MKRTLALLVLLACCAFNRCETDEDSEEGDAGLEFIEVGSGASQPVVTVINLTNSTIISQSGNNNSSRPNFVLPSNHRIVGGRQISIGEAPWQASVIQSSTLICGGSIISESWVLTAAHCVYGNVSKRHAVRAGSNQFKTGGQLRIVDRVLYHGGYNPKTSANDIALLRTSKPFKFNANVKAVRLATGNKEPNSYFISGWGTISEGAARPTKYLRGVNVNRVKKRSCTSSYRGISQITNKQLCATAPKQDSCQGDSGGALTSQGTQYGVVSFGYGCARAGYPGVYTKVSAYKGWITGVTKSLNPKN</sequence>
<proteinExistence type="inferred from homology"/>
<dbReference type="PANTHER" id="PTHR24276:SF97">
    <property type="entry name" value="GH13245P2-RELATED"/>
    <property type="match status" value="1"/>
</dbReference>
<dbReference type="GO" id="GO:0004252">
    <property type="term" value="F:serine-type endopeptidase activity"/>
    <property type="evidence" value="ECO:0007669"/>
    <property type="project" value="UniProtKB-EC"/>
</dbReference>
<comment type="catalytic activity">
    <reaction evidence="8">
        <text>Preferential cleavage: Arg-|-Xaa, Lys-|-Xaa.</text>
        <dbReference type="EC" id="3.4.21.4"/>
    </reaction>
</comment>
<dbReference type="Gene3D" id="2.40.10.10">
    <property type="entry name" value="Trypsin-like serine proteases"/>
    <property type="match status" value="1"/>
</dbReference>
<organism evidence="13">
    <name type="scientific">Bactrocera latifrons</name>
    <name type="common">Malaysian fruit fly</name>
    <name type="synonym">Chaetodacus latifrons</name>
    <dbReference type="NCBI Taxonomy" id="174628"/>
    <lineage>
        <taxon>Eukaryota</taxon>
        <taxon>Metazoa</taxon>
        <taxon>Ecdysozoa</taxon>
        <taxon>Arthropoda</taxon>
        <taxon>Hexapoda</taxon>
        <taxon>Insecta</taxon>
        <taxon>Pterygota</taxon>
        <taxon>Neoptera</taxon>
        <taxon>Endopterygota</taxon>
        <taxon>Diptera</taxon>
        <taxon>Brachycera</taxon>
        <taxon>Muscomorpha</taxon>
        <taxon>Tephritoidea</taxon>
        <taxon>Tephritidae</taxon>
        <taxon>Bactrocera</taxon>
        <taxon>Bactrocera</taxon>
    </lineage>
</organism>
<protein>
    <recommendedName>
        <fullName evidence="9">trypsin</fullName>
        <ecNumber evidence="9">3.4.21.4</ecNumber>
    </recommendedName>
</protein>
<evidence type="ECO:0000256" key="4">
    <source>
        <dbReference type="ARBA" id="ARBA00022801"/>
    </source>
</evidence>
<evidence type="ECO:0000256" key="8">
    <source>
        <dbReference type="ARBA" id="ARBA00036320"/>
    </source>
</evidence>
<dbReference type="InterPro" id="IPR018114">
    <property type="entry name" value="TRYPSIN_HIS"/>
</dbReference>
<dbReference type="InterPro" id="IPR001254">
    <property type="entry name" value="Trypsin_dom"/>
</dbReference>
<dbReference type="InterPro" id="IPR001314">
    <property type="entry name" value="Peptidase_S1A"/>
</dbReference>
<evidence type="ECO:0000256" key="6">
    <source>
        <dbReference type="ARBA" id="ARBA00023145"/>
    </source>
</evidence>
<feature type="chain" id="PRO_5005522719" description="trypsin" evidence="11">
    <location>
        <begin position="22"/>
        <end position="305"/>
    </location>
</feature>
<dbReference type="SMART" id="SM00020">
    <property type="entry name" value="Tryp_SPc"/>
    <property type="match status" value="1"/>
</dbReference>
<dbReference type="PROSITE" id="PS50240">
    <property type="entry name" value="TRYPSIN_DOM"/>
    <property type="match status" value="1"/>
</dbReference>
<dbReference type="PROSITE" id="PS00134">
    <property type="entry name" value="TRYPSIN_HIS"/>
    <property type="match status" value="1"/>
</dbReference>
<gene>
    <name evidence="13" type="primary">epsilonTry_0</name>
    <name evidence="13" type="ORF">c0_g1_i1</name>
</gene>
<name>A0A0K8W2W2_BACLA</name>
<accession>A0A0K8W2W2</accession>
<dbReference type="CDD" id="cd00190">
    <property type="entry name" value="Tryp_SPc"/>
    <property type="match status" value="1"/>
</dbReference>
<evidence type="ECO:0000313" key="13">
    <source>
        <dbReference type="EMBL" id="JAI45399.1"/>
    </source>
</evidence>
<evidence type="ECO:0000256" key="2">
    <source>
        <dbReference type="ARBA" id="ARBA00022670"/>
    </source>
</evidence>
<dbReference type="Pfam" id="PF00089">
    <property type="entry name" value="Trypsin"/>
    <property type="match status" value="1"/>
</dbReference>
<evidence type="ECO:0000259" key="12">
    <source>
        <dbReference type="PROSITE" id="PS50240"/>
    </source>
</evidence>
<dbReference type="GO" id="GO:0006508">
    <property type="term" value="P:proteolysis"/>
    <property type="evidence" value="ECO:0007669"/>
    <property type="project" value="UniProtKB-KW"/>
</dbReference>
<keyword evidence="3" id="KW-0222">Digestion</keyword>
<dbReference type="FunFam" id="2.40.10.10:FF:000034">
    <property type="entry name" value="Eupolytin"/>
    <property type="match status" value="1"/>
</dbReference>
<dbReference type="InterPro" id="IPR033116">
    <property type="entry name" value="TRYPSIN_SER"/>
</dbReference>
<keyword evidence="6" id="KW-0865">Zymogen</keyword>
<keyword evidence="2 10" id="KW-0645">Protease</keyword>
<evidence type="ECO:0000256" key="10">
    <source>
        <dbReference type="RuleBase" id="RU363034"/>
    </source>
</evidence>
<dbReference type="PRINTS" id="PR00722">
    <property type="entry name" value="CHYMOTRYPSIN"/>
</dbReference>
<keyword evidence="4 10" id="KW-0378">Hydrolase</keyword>
<dbReference type="GO" id="GO:0007586">
    <property type="term" value="P:digestion"/>
    <property type="evidence" value="ECO:0007669"/>
    <property type="project" value="UniProtKB-KW"/>
</dbReference>
<dbReference type="SUPFAM" id="SSF50494">
    <property type="entry name" value="Trypsin-like serine proteases"/>
    <property type="match status" value="1"/>
</dbReference>
<feature type="domain" description="Peptidase S1" evidence="12">
    <location>
        <begin position="78"/>
        <end position="299"/>
    </location>
</feature>
<dbReference type="AlphaFoldDB" id="A0A0K8W2W2"/>
<keyword evidence="11" id="KW-0732">Signal</keyword>
<evidence type="ECO:0000256" key="11">
    <source>
        <dbReference type="SAM" id="SignalP"/>
    </source>
</evidence>
<comment type="similarity">
    <text evidence="1">Belongs to the peptidase S1 family.</text>
</comment>
<dbReference type="InterPro" id="IPR043504">
    <property type="entry name" value="Peptidase_S1_PA_chymotrypsin"/>
</dbReference>
<evidence type="ECO:0000256" key="5">
    <source>
        <dbReference type="ARBA" id="ARBA00022825"/>
    </source>
</evidence>
<dbReference type="EMBL" id="GDHF01006915">
    <property type="protein sequence ID" value="JAI45399.1"/>
    <property type="molecule type" value="Transcribed_RNA"/>
</dbReference>
<dbReference type="PANTHER" id="PTHR24276">
    <property type="entry name" value="POLYSERASE-RELATED"/>
    <property type="match status" value="1"/>
</dbReference>
<dbReference type="EC" id="3.4.21.4" evidence="9"/>
<feature type="signal peptide" evidence="11">
    <location>
        <begin position="1"/>
        <end position="21"/>
    </location>
</feature>
<dbReference type="OrthoDB" id="10059102at2759"/>
<evidence type="ECO:0000256" key="7">
    <source>
        <dbReference type="ARBA" id="ARBA00023157"/>
    </source>
</evidence>